<comment type="caution">
    <text evidence="4">The sequence shown here is derived from an EMBL/GenBank/DDBJ whole genome shotgun (WGS) entry which is preliminary data.</text>
</comment>
<gene>
    <name evidence="4" type="ORF">BES34_009515</name>
</gene>
<proteinExistence type="predicted"/>
<evidence type="ECO:0000313" key="4">
    <source>
        <dbReference type="EMBL" id="PNV75127.1"/>
    </source>
</evidence>
<evidence type="ECO:0000313" key="5">
    <source>
        <dbReference type="Proteomes" id="UP000094669"/>
    </source>
</evidence>
<dbReference type="SMART" id="SM00331">
    <property type="entry name" value="PP2C_SIG"/>
    <property type="match status" value="1"/>
</dbReference>
<dbReference type="Pfam" id="PF07228">
    <property type="entry name" value="SpoIIE"/>
    <property type="match status" value="1"/>
</dbReference>
<dbReference type="EMBL" id="MCRM02000008">
    <property type="protein sequence ID" value="PNV75127.1"/>
    <property type="molecule type" value="Genomic_DNA"/>
</dbReference>
<feature type="transmembrane region" description="Helical" evidence="2">
    <location>
        <begin position="61"/>
        <end position="82"/>
    </location>
</feature>
<keyword evidence="2" id="KW-0472">Membrane</keyword>
<dbReference type="PANTHER" id="PTHR43156:SF2">
    <property type="entry name" value="STAGE II SPORULATION PROTEIN E"/>
    <property type="match status" value="1"/>
</dbReference>
<dbReference type="InterPro" id="IPR036457">
    <property type="entry name" value="PPM-type-like_dom_sf"/>
</dbReference>
<dbReference type="InterPro" id="IPR052016">
    <property type="entry name" value="Bact_Sigma-Reg"/>
</dbReference>
<dbReference type="InterPro" id="IPR001932">
    <property type="entry name" value="PPM-type_phosphatase-like_dom"/>
</dbReference>
<keyword evidence="1" id="KW-0378">Hydrolase</keyword>
<dbReference type="Gene3D" id="3.60.40.10">
    <property type="entry name" value="PPM-type phosphatase domain"/>
    <property type="match status" value="1"/>
</dbReference>
<organism evidence="4 5">
    <name type="scientific">Leptospira inadai serovar Lyme</name>
    <dbReference type="NCBI Taxonomy" id="293084"/>
    <lineage>
        <taxon>Bacteria</taxon>
        <taxon>Pseudomonadati</taxon>
        <taxon>Spirochaetota</taxon>
        <taxon>Spirochaetia</taxon>
        <taxon>Leptospirales</taxon>
        <taxon>Leptospiraceae</taxon>
        <taxon>Leptospira</taxon>
    </lineage>
</organism>
<evidence type="ECO:0000259" key="3">
    <source>
        <dbReference type="SMART" id="SM00331"/>
    </source>
</evidence>
<feature type="transmembrane region" description="Helical" evidence="2">
    <location>
        <begin position="214"/>
        <end position="233"/>
    </location>
</feature>
<sequence>MCTNKFLSKPKSNCICTRRSDSPKIKKFHSMSNKRNSLRENVLGEAEKMLLGPSLNARRHILLFVNSVALMLLIVNLIGQLALRGHTNNPQMDWIYFSTGILFTLSCMIMIGFRSKNVGQEESRTFKFFSYGTVILFSIFSVSLLYVSQNPPLALLVDAWTGIPVILITFMLTNKPTGLIVSFILLSNLLFAANKVGFKYVYNSDWNFPESIPMTSFLSFILTYFIMSILLIYQESGIVRKILTVIPRVVENIRKGSEEKARLEVENVRLGTELSIAKRIQTMILPKEEETLVSGDYSIYGIMETAAEVGGDYFDILVNGNTTYLSIGDVTDHGLESGLTMLMAQSSFRTLVESGLGNDLKVMLINLNSTLYKNNQIRIQNGCNMSLLLGRLKGAKLTLCGQHESILIKRARSKKIEIIDTIDFGMYVGLVPDIEAHISEFEITLRHGDSVLFYTDGIIESQNQSRDFFGIEKLAASFLAHADNSAKDMLNLILRDWKSWSDNTYIEDDITLLALKYGK</sequence>
<accession>A0ABX4YIN3</accession>
<evidence type="ECO:0000256" key="2">
    <source>
        <dbReference type="SAM" id="Phobius"/>
    </source>
</evidence>
<feature type="domain" description="PPM-type phosphatase" evidence="3">
    <location>
        <begin position="294"/>
        <end position="517"/>
    </location>
</feature>
<dbReference type="Proteomes" id="UP000094669">
    <property type="component" value="Unassembled WGS sequence"/>
</dbReference>
<keyword evidence="2" id="KW-0812">Transmembrane</keyword>
<dbReference type="PANTHER" id="PTHR43156">
    <property type="entry name" value="STAGE II SPORULATION PROTEIN E-RELATED"/>
    <property type="match status" value="1"/>
</dbReference>
<feature type="transmembrane region" description="Helical" evidence="2">
    <location>
        <begin position="125"/>
        <end position="147"/>
    </location>
</feature>
<name>A0ABX4YIN3_9LEPT</name>
<feature type="transmembrane region" description="Helical" evidence="2">
    <location>
        <begin position="179"/>
        <end position="202"/>
    </location>
</feature>
<keyword evidence="2" id="KW-1133">Transmembrane helix</keyword>
<keyword evidence="5" id="KW-1185">Reference proteome</keyword>
<evidence type="ECO:0000256" key="1">
    <source>
        <dbReference type="ARBA" id="ARBA00022801"/>
    </source>
</evidence>
<feature type="transmembrane region" description="Helical" evidence="2">
    <location>
        <begin position="94"/>
        <end position="113"/>
    </location>
</feature>
<protein>
    <recommendedName>
        <fullName evidence="3">PPM-type phosphatase domain-containing protein</fullName>
    </recommendedName>
</protein>
<feature type="transmembrane region" description="Helical" evidence="2">
    <location>
        <begin position="153"/>
        <end position="172"/>
    </location>
</feature>
<reference evidence="4" key="1">
    <citation type="submission" date="2018-01" db="EMBL/GenBank/DDBJ databases">
        <title>Genomic characterization of Leptospira inadai serogroup Lyme isolated from captured rat in Brazil and comparative analysis with human reference strain.</title>
        <authorList>
            <person name="Moreno L.Z."/>
            <person name="Loureiro A.P."/>
            <person name="Miraglia F."/>
            <person name="Kremer F.S."/>
            <person name="Eslabao M.R."/>
            <person name="Dellagostin O.A."/>
            <person name="Lilenbaum W."/>
            <person name="Moreno A.M."/>
        </authorList>
    </citation>
    <scope>NUCLEOTIDE SEQUENCE [LARGE SCALE GENOMIC DNA]</scope>
    <source>
        <strain evidence="4">M34/99</strain>
    </source>
</reference>